<evidence type="ECO:0000313" key="2">
    <source>
        <dbReference type="EMBL" id="RVU89456.1"/>
    </source>
</evidence>
<dbReference type="InterPro" id="IPR029045">
    <property type="entry name" value="ClpP/crotonase-like_dom_sf"/>
</dbReference>
<feature type="domain" description="Tail specific protease" evidence="1">
    <location>
        <begin position="12"/>
        <end position="109"/>
    </location>
</feature>
<organism evidence="2">
    <name type="scientific">Flavobacterium columnare</name>
    <dbReference type="NCBI Taxonomy" id="996"/>
    <lineage>
        <taxon>Bacteria</taxon>
        <taxon>Pseudomonadati</taxon>
        <taxon>Bacteroidota</taxon>
        <taxon>Flavobacteriia</taxon>
        <taxon>Flavobacteriales</taxon>
        <taxon>Flavobacteriaceae</taxon>
        <taxon>Flavobacterium</taxon>
    </lineage>
</organism>
<dbReference type="InterPro" id="IPR005151">
    <property type="entry name" value="Tail-specific_protease"/>
</dbReference>
<name>A0AA94JQ10_9FLAO</name>
<dbReference type="AlphaFoldDB" id="A0AA94JQ10"/>
<dbReference type="SUPFAM" id="SSF52096">
    <property type="entry name" value="ClpP/crotonase"/>
    <property type="match status" value="1"/>
</dbReference>
<sequence>MKKSPKGFFYQKSKLTNRLQPKDNNYQGKLYVLINGGSFSASSVISANLQNINRGIFLGEETGGAFNSTVAGTLPVLTLPYSKLKFRVGMMEIGVVKKSAIKGRGVMPQVTIISKKEDYQNNWDAELQWILQTEGKI</sequence>
<comment type="caution">
    <text evidence="2">The sequence shown here is derived from an EMBL/GenBank/DDBJ whole genome shotgun (WGS) entry which is preliminary data.</text>
</comment>
<dbReference type="Gene3D" id="3.90.226.10">
    <property type="entry name" value="2-enoyl-CoA Hydratase, Chain A, domain 1"/>
    <property type="match status" value="1"/>
</dbReference>
<dbReference type="GO" id="GO:0006508">
    <property type="term" value="P:proteolysis"/>
    <property type="evidence" value="ECO:0007669"/>
    <property type="project" value="InterPro"/>
</dbReference>
<evidence type="ECO:0000259" key="1">
    <source>
        <dbReference type="Pfam" id="PF03572"/>
    </source>
</evidence>
<reference evidence="2" key="1">
    <citation type="submission" date="2018-12" db="EMBL/GenBank/DDBJ databases">
        <title>Draft genome sequence of Flaovobacterium columnare BGFS27 isolated from channel catfish in Alabama.</title>
        <authorList>
            <person name="Cai W."/>
            <person name="Arias C."/>
        </authorList>
    </citation>
    <scope>NUCLEOTIDE SEQUENCE [LARGE SCALE GENOMIC DNA]</scope>
    <source>
        <strain evidence="2">BGFS27</strain>
    </source>
</reference>
<protein>
    <recommendedName>
        <fullName evidence="1">Tail specific protease domain-containing protein</fullName>
    </recommendedName>
</protein>
<gene>
    <name evidence="2" type="ORF">EJB19_01030</name>
</gene>
<dbReference type="EMBL" id="RWGX01000002">
    <property type="protein sequence ID" value="RVU89456.1"/>
    <property type="molecule type" value="Genomic_DNA"/>
</dbReference>
<accession>A0AA94JQ10</accession>
<proteinExistence type="predicted"/>
<dbReference type="GO" id="GO:0008236">
    <property type="term" value="F:serine-type peptidase activity"/>
    <property type="evidence" value="ECO:0007669"/>
    <property type="project" value="InterPro"/>
</dbReference>
<dbReference type="Pfam" id="PF03572">
    <property type="entry name" value="Peptidase_S41"/>
    <property type="match status" value="1"/>
</dbReference>